<gene>
    <name evidence="3" type="ORF">E5Z56_06520</name>
</gene>
<dbReference type="SMART" id="SM00710">
    <property type="entry name" value="PbH1"/>
    <property type="match status" value="8"/>
</dbReference>
<dbReference type="InterPro" id="IPR006626">
    <property type="entry name" value="PbH1"/>
</dbReference>
<dbReference type="AlphaFoldDB" id="A0A4P8Y1K9"/>
<organism evidence="3 4">
    <name type="scientific">Ruminococcus bovis</name>
    <dbReference type="NCBI Taxonomy" id="2564099"/>
    <lineage>
        <taxon>Bacteria</taxon>
        <taxon>Bacillati</taxon>
        <taxon>Bacillota</taxon>
        <taxon>Clostridia</taxon>
        <taxon>Eubacteriales</taxon>
        <taxon>Oscillospiraceae</taxon>
        <taxon>Ruminococcus</taxon>
    </lineage>
</organism>
<dbReference type="InterPro" id="IPR011050">
    <property type="entry name" value="Pectin_lyase_fold/virulence"/>
</dbReference>
<dbReference type="EMBL" id="CP039381">
    <property type="protein sequence ID" value="QCT07038.1"/>
    <property type="molecule type" value="Genomic_DNA"/>
</dbReference>
<proteinExistence type="predicted"/>
<reference evidence="3 4" key="1">
    <citation type="submission" date="2019-04" db="EMBL/GenBank/DDBJ databases">
        <authorList>
            <person name="Embree M."/>
            <person name="Gaffney J.R."/>
        </authorList>
    </citation>
    <scope>NUCLEOTIDE SEQUENCE [LARGE SCALE GENOMIC DNA]</scope>
    <source>
        <strain evidence="3 4">JE7A12</strain>
    </source>
</reference>
<feature type="domain" description="Right handed beta helix" evidence="2">
    <location>
        <begin position="437"/>
        <end position="566"/>
    </location>
</feature>
<accession>A0A4P8Y1K9</accession>
<evidence type="ECO:0000256" key="1">
    <source>
        <dbReference type="SAM" id="SignalP"/>
    </source>
</evidence>
<sequence>MNIFKKFIPLCLCLSMICTLFGFQTVEGATAYDETISNGSFADFQQALLNAKDKGTANHIYKIHITKDLRINQSVGIYSNTMIVVDKNVKIIRNLPAGDGGTTFRVGKPGSSASGYYYKNITIQGGIWDGNVRSKDTGFCTFKVNHSQNVKFLNMTIQNDLEGHMIEAGAVNGLTISRVNFKNHKCYFKAHKNKNDYYEHEEALQLDVNLYETTAIGNYDKYQNKNVTVDRCNFTNLGRGIGSHNSIDGCYFTNMKFTNNTFKNIKSYAIGAINYRNSRIQNNKILNCGSGILFVNSKPNYTGYTGTYVVNNWNLKVNSSKDNSIISGNTITINSPKSKDSRALYINGNKISKPAIYKKGLNSANRLSGYQGYLKGDHRINGLTITKNNITVKNMTAVFYTGIRNSTFSNNNITFNGNQKSDYYGLTMDSVPDQLNENVTVSGNKIKNFNSGILCKNSKKVTFKNTTVYNSYKQHIYLESVNVTFDGCSLDKAKTKHGIASKNSTITLKNTNITNAKEFGLYSYNCSGKVTGGKIANCGKYGIGAYKKGISYSKVKFSNNGANGKCNYYRG</sequence>
<dbReference type="InterPro" id="IPR012334">
    <property type="entry name" value="Pectin_lyas_fold"/>
</dbReference>
<dbReference type="InterPro" id="IPR039448">
    <property type="entry name" value="Beta_helix"/>
</dbReference>
<feature type="chain" id="PRO_5020919600" evidence="1">
    <location>
        <begin position="32"/>
        <end position="571"/>
    </location>
</feature>
<feature type="signal peptide" evidence="1">
    <location>
        <begin position="1"/>
        <end position="31"/>
    </location>
</feature>
<dbReference type="Gene3D" id="2.160.20.10">
    <property type="entry name" value="Single-stranded right-handed beta-helix, Pectin lyase-like"/>
    <property type="match status" value="1"/>
</dbReference>
<dbReference type="Proteomes" id="UP000301475">
    <property type="component" value="Chromosome"/>
</dbReference>
<dbReference type="OrthoDB" id="1814103at2"/>
<dbReference type="KEGG" id="ruj:E5Z56_06520"/>
<dbReference type="RefSeq" id="WP_138157104.1">
    <property type="nucleotide sequence ID" value="NZ_CP039381.1"/>
</dbReference>
<protein>
    <submittedName>
        <fullName evidence="3">Right-handed parallel beta-helix repeat-containing protein</fullName>
    </submittedName>
</protein>
<evidence type="ECO:0000259" key="2">
    <source>
        <dbReference type="Pfam" id="PF13229"/>
    </source>
</evidence>
<dbReference type="SUPFAM" id="SSF51126">
    <property type="entry name" value="Pectin lyase-like"/>
    <property type="match status" value="2"/>
</dbReference>
<name>A0A4P8Y1K9_9FIRM</name>
<evidence type="ECO:0000313" key="3">
    <source>
        <dbReference type="EMBL" id="QCT07038.1"/>
    </source>
</evidence>
<dbReference type="Pfam" id="PF13229">
    <property type="entry name" value="Beta_helix"/>
    <property type="match status" value="1"/>
</dbReference>
<keyword evidence="4" id="KW-1185">Reference proteome</keyword>
<evidence type="ECO:0000313" key="4">
    <source>
        <dbReference type="Proteomes" id="UP000301475"/>
    </source>
</evidence>
<keyword evidence="1" id="KW-0732">Signal</keyword>